<protein>
    <submittedName>
        <fullName evidence="1">Uncharacterized protein</fullName>
    </submittedName>
</protein>
<evidence type="ECO:0000313" key="1">
    <source>
        <dbReference type="EMBL" id="VDI70614.1"/>
    </source>
</evidence>
<dbReference type="EMBL" id="UYJE01009152">
    <property type="protein sequence ID" value="VDI70614.1"/>
    <property type="molecule type" value="Genomic_DNA"/>
</dbReference>
<dbReference type="AlphaFoldDB" id="A0A8B6GY53"/>
<comment type="caution">
    <text evidence="1">The sequence shown here is derived from an EMBL/GenBank/DDBJ whole genome shotgun (WGS) entry which is preliminary data.</text>
</comment>
<name>A0A8B6GY53_MYTGA</name>
<dbReference type="OrthoDB" id="6110046at2759"/>
<gene>
    <name evidence="1" type="ORF">MGAL_10B034710</name>
</gene>
<keyword evidence="2" id="KW-1185">Reference proteome</keyword>
<evidence type="ECO:0000313" key="2">
    <source>
        <dbReference type="Proteomes" id="UP000596742"/>
    </source>
</evidence>
<reference evidence="1" key="1">
    <citation type="submission" date="2018-11" db="EMBL/GenBank/DDBJ databases">
        <authorList>
            <person name="Alioto T."/>
            <person name="Alioto T."/>
        </authorList>
    </citation>
    <scope>NUCLEOTIDE SEQUENCE</scope>
</reference>
<accession>A0A8B6GY53</accession>
<dbReference type="Proteomes" id="UP000596742">
    <property type="component" value="Unassembled WGS sequence"/>
</dbReference>
<sequence>MIRCELCATVTEVQTGKRGPTGSYDINTKAAIDLSIEKQRELEPDISTSESAVFGWKCHIVTLVAQDSCRKEKLLNLKNGEVMVVRDWVMKFLPLLFREK</sequence>
<organism evidence="1 2">
    <name type="scientific">Mytilus galloprovincialis</name>
    <name type="common">Mediterranean mussel</name>
    <dbReference type="NCBI Taxonomy" id="29158"/>
    <lineage>
        <taxon>Eukaryota</taxon>
        <taxon>Metazoa</taxon>
        <taxon>Spiralia</taxon>
        <taxon>Lophotrochozoa</taxon>
        <taxon>Mollusca</taxon>
        <taxon>Bivalvia</taxon>
        <taxon>Autobranchia</taxon>
        <taxon>Pteriomorphia</taxon>
        <taxon>Mytilida</taxon>
        <taxon>Mytiloidea</taxon>
        <taxon>Mytilidae</taxon>
        <taxon>Mytilinae</taxon>
        <taxon>Mytilus</taxon>
    </lineage>
</organism>
<proteinExistence type="predicted"/>